<accession>A0A7U3Q1W4</accession>
<keyword evidence="1" id="KW-0812">Transmembrane</keyword>
<keyword evidence="1" id="KW-0472">Membrane</keyword>
<dbReference type="EMBL" id="CP031390">
    <property type="protein sequence ID" value="QPH17928.1"/>
    <property type="molecule type" value="Genomic_DNA"/>
</dbReference>
<name>A0A7U3Q1W4_EPIFF</name>
<evidence type="ECO:0000313" key="3">
    <source>
        <dbReference type="Proteomes" id="UP000594364"/>
    </source>
</evidence>
<evidence type="ECO:0008006" key="4">
    <source>
        <dbReference type="Google" id="ProtNLM"/>
    </source>
</evidence>
<gene>
    <name evidence="2" type="ORF">C2857_002855</name>
</gene>
<keyword evidence="1" id="KW-1133">Transmembrane helix</keyword>
<proteinExistence type="predicted"/>
<keyword evidence="3" id="KW-1185">Reference proteome</keyword>
<protein>
    <recommendedName>
        <fullName evidence="4">F-box domain-containing protein</fullName>
    </recommendedName>
</protein>
<organism evidence="2 3">
    <name type="scientific">Epichloe festucae (strain Fl1)</name>
    <dbReference type="NCBI Taxonomy" id="877507"/>
    <lineage>
        <taxon>Eukaryota</taxon>
        <taxon>Fungi</taxon>
        <taxon>Dikarya</taxon>
        <taxon>Ascomycota</taxon>
        <taxon>Pezizomycotina</taxon>
        <taxon>Sordariomycetes</taxon>
        <taxon>Hypocreomycetidae</taxon>
        <taxon>Hypocreales</taxon>
        <taxon>Clavicipitaceae</taxon>
        <taxon>Epichloe</taxon>
    </lineage>
</organism>
<feature type="transmembrane region" description="Helical" evidence="1">
    <location>
        <begin position="156"/>
        <end position="176"/>
    </location>
</feature>
<reference evidence="2 3" key="1">
    <citation type="journal article" date="2018" name="PLoS Genet.">
        <title>Repeat elements organise 3D genome structure and mediate transcription in the filamentous fungus Epichloe festucae.</title>
        <authorList>
            <person name="Winter D.J."/>
            <person name="Ganley A.R.D."/>
            <person name="Young C.A."/>
            <person name="Liachko I."/>
            <person name="Schardl C.L."/>
            <person name="Dupont P.Y."/>
            <person name="Berry D."/>
            <person name="Ram A."/>
            <person name="Scott B."/>
            <person name="Cox M.P."/>
        </authorList>
    </citation>
    <scope>NUCLEOTIDE SEQUENCE [LARGE SCALE GENOMIC DNA]</scope>
    <source>
        <strain evidence="2 3">Fl1</strain>
    </source>
</reference>
<evidence type="ECO:0000313" key="2">
    <source>
        <dbReference type="EMBL" id="QPH17928.1"/>
    </source>
</evidence>
<dbReference type="Proteomes" id="UP000594364">
    <property type="component" value="Chromosome 6"/>
</dbReference>
<sequence length="188" mass="21003">MDDHRPQCQGAIAGLKHGNGGDAANRPKCATGANILTLPAELQLAISNLLVYPDALSLKHTNRTFYGLVDTGVVLKIDWLVSRRKLHLECPNDRGCDLRSDLQFCRGSFALLMKRRREHIECDCRPGIGCIVYGTPTCSHRQRSPGRWRSRVHIKITIELCGILLALLPVLLVWLWTAVSRWCNGTAH</sequence>
<dbReference type="AlphaFoldDB" id="A0A7U3Q1W4"/>
<evidence type="ECO:0000256" key="1">
    <source>
        <dbReference type="SAM" id="Phobius"/>
    </source>
</evidence>
<dbReference type="OrthoDB" id="5281164at2759"/>